<feature type="region of interest" description="Disordered" evidence="1">
    <location>
        <begin position="1"/>
        <end position="45"/>
    </location>
</feature>
<dbReference type="Gene3D" id="3.30.750.24">
    <property type="entry name" value="STAS domain"/>
    <property type="match status" value="1"/>
</dbReference>
<feature type="domain" description="MlaB-like STAS" evidence="2">
    <location>
        <begin position="51"/>
        <end position="127"/>
    </location>
</feature>
<gene>
    <name evidence="3" type="ORF">SAMN04488557_3037</name>
</gene>
<reference evidence="4" key="1">
    <citation type="submission" date="2016-10" db="EMBL/GenBank/DDBJ databases">
        <authorList>
            <person name="Varghese N."/>
            <person name="Submissions S."/>
        </authorList>
    </citation>
    <scope>NUCLEOTIDE SEQUENCE [LARGE SCALE GENOMIC DNA]</scope>
    <source>
        <strain evidence="4">DSM 1565</strain>
    </source>
</reference>
<proteinExistence type="predicted"/>
<dbReference type="EMBL" id="FPCH01000003">
    <property type="protein sequence ID" value="SFV37191.1"/>
    <property type="molecule type" value="Genomic_DNA"/>
</dbReference>
<sequence>MARAKAKAGANGPRTKSVPRKPAKSRRKDDGGAQLMEGAAEMPSPVEDAKLVLPDSCDSSSAASIKDLLVARRGAPLVVDAGQVNRVGVQTLQVLMAAANTWRNDGQSYAVTNPSAALLDTIALVGLSGDQFLLEGFSP</sequence>
<dbReference type="STRING" id="51670.SAMN04488557_3037"/>
<evidence type="ECO:0000313" key="4">
    <source>
        <dbReference type="Proteomes" id="UP000199423"/>
    </source>
</evidence>
<organism evidence="3 4">
    <name type="scientific">Hyphomicrobium facile</name>
    <dbReference type="NCBI Taxonomy" id="51670"/>
    <lineage>
        <taxon>Bacteria</taxon>
        <taxon>Pseudomonadati</taxon>
        <taxon>Pseudomonadota</taxon>
        <taxon>Alphaproteobacteria</taxon>
        <taxon>Hyphomicrobiales</taxon>
        <taxon>Hyphomicrobiaceae</taxon>
        <taxon>Hyphomicrobium</taxon>
    </lineage>
</organism>
<dbReference type="Pfam" id="PF13466">
    <property type="entry name" value="STAS_2"/>
    <property type="match status" value="1"/>
</dbReference>
<evidence type="ECO:0000256" key="1">
    <source>
        <dbReference type="SAM" id="MobiDB-lite"/>
    </source>
</evidence>
<dbReference type="SUPFAM" id="SSF52091">
    <property type="entry name" value="SpoIIaa-like"/>
    <property type="match status" value="1"/>
</dbReference>
<dbReference type="AlphaFoldDB" id="A0A1I7NR68"/>
<dbReference type="InterPro" id="IPR036513">
    <property type="entry name" value="STAS_dom_sf"/>
</dbReference>
<keyword evidence="4" id="KW-1185">Reference proteome</keyword>
<name>A0A1I7NR68_9HYPH</name>
<feature type="compositionally biased region" description="Basic residues" evidence="1">
    <location>
        <begin position="17"/>
        <end position="26"/>
    </location>
</feature>
<dbReference type="OrthoDB" id="7280289at2"/>
<dbReference type="RefSeq" id="WP_092868563.1">
    <property type="nucleotide sequence ID" value="NZ_FPCH01000003.1"/>
</dbReference>
<protein>
    <submittedName>
        <fullName evidence="3">Anti-anti-sigma regulatory factor (Antagonist of anti-sigma factor)</fullName>
    </submittedName>
</protein>
<evidence type="ECO:0000259" key="2">
    <source>
        <dbReference type="Pfam" id="PF13466"/>
    </source>
</evidence>
<accession>A0A1I7NR68</accession>
<dbReference type="InterPro" id="IPR058548">
    <property type="entry name" value="MlaB-like_STAS"/>
</dbReference>
<evidence type="ECO:0000313" key="3">
    <source>
        <dbReference type="EMBL" id="SFV37191.1"/>
    </source>
</evidence>
<dbReference type="Proteomes" id="UP000199423">
    <property type="component" value="Unassembled WGS sequence"/>
</dbReference>